<evidence type="ECO:0000313" key="3">
    <source>
        <dbReference type="Proteomes" id="UP000054560"/>
    </source>
</evidence>
<evidence type="ECO:0000256" key="1">
    <source>
        <dbReference type="SAM" id="MobiDB-lite"/>
    </source>
</evidence>
<evidence type="ECO:0000313" key="2">
    <source>
        <dbReference type="EMBL" id="KNC85741.1"/>
    </source>
</evidence>
<feature type="compositionally biased region" description="Polar residues" evidence="1">
    <location>
        <begin position="47"/>
        <end position="61"/>
    </location>
</feature>
<feature type="region of interest" description="Disordered" evidence="1">
    <location>
        <begin position="47"/>
        <end position="68"/>
    </location>
</feature>
<dbReference type="RefSeq" id="XP_014159643.1">
    <property type="nucleotide sequence ID" value="XM_014304168.1"/>
</dbReference>
<sequence length="898" mass="97370">MSGSQTINVPTRCLRQTIYKKFVPLQPRRRSTATETLHKYANNVAKSATLGNSSDPHSNVSDEPFKQPRDGKVLLQEDLGLEQTANQTGTSENYNEQLSRVPRSGIDEALPNHANSNCVNNEGSLVQVVRSAPAIDYHSVTARNGTPRVDERDQASGFVFDSSVPAANGIARDQGGIDNLRRTAIIARSLSNCTNILASPHDSECTVPSGASLISSALPRDTSAECGELNMDTYTNATSNVENSESSSNDGLENGSVDCVVQSVSVPASNTPVQIDDYASTEIIVPQVVKDDIETPWLSHEKSAGVSSTRTLSKGAGSGAVSNCVSDAFGKRASSINTLRKERVCVHDELLVKNCTGGEAAEHPPRGSHAILQPGQEPQTQAHSVKFICSVGCIPTHDKSVVPDLTQPSTPQSLSNVSGDDSIGEEVITHSDSMIASNSRKQLTPMASNSERNTQHAKDHTPERNEMLECNRSSLTPDSPSTIQASSIITNLGARTISKLERFRYHAQPSGDTQSELPSANGSAECTRGGESLFRRIGSIERGDECTDVNDGLFEQTFNNMDAMEDSVLSGMLNGVSVVVDQSVPSEVATSHKDSTSVQGHLTAPHLLADAETTTTLYEELCTYLISNINEAALLQDLSEQCYAHVQRVGAANSELHIVPISLSLDLVDFSSNAPDACRSLLQNPHEFRSTLSAVFASLVGTRSMLSGPMYGQRLLLSMQLHHFGGVVRQLEKKGRYNSGRHAYERRGLVRIFGIIFDISENIPYTRSMRLVCEVDTCKAVVVVSCYPSHLVCKVCSGTLIEDERYRVYGTQRLIGLVDATHLRIAPYNRESSIVNCRTELLVREGALEVAHIGACVEVVASLTKDMPPYQKKGFNTLPVVYMVWNDFPPPNKVRVQN</sequence>
<dbReference type="EMBL" id="KQ241686">
    <property type="protein sequence ID" value="KNC85741.1"/>
    <property type="molecule type" value="Genomic_DNA"/>
</dbReference>
<feature type="compositionally biased region" description="Polar residues" evidence="1">
    <location>
        <begin position="431"/>
        <end position="452"/>
    </location>
</feature>
<reference evidence="2 3" key="1">
    <citation type="submission" date="2011-02" db="EMBL/GenBank/DDBJ databases">
        <title>The Genome Sequence of Sphaeroforma arctica JP610.</title>
        <authorList>
            <consortium name="The Broad Institute Genome Sequencing Platform"/>
            <person name="Russ C."/>
            <person name="Cuomo C."/>
            <person name="Young S.K."/>
            <person name="Zeng Q."/>
            <person name="Gargeya S."/>
            <person name="Alvarado L."/>
            <person name="Berlin A."/>
            <person name="Chapman S.B."/>
            <person name="Chen Z."/>
            <person name="Freedman E."/>
            <person name="Gellesch M."/>
            <person name="Goldberg J."/>
            <person name="Griggs A."/>
            <person name="Gujja S."/>
            <person name="Heilman E."/>
            <person name="Heiman D."/>
            <person name="Howarth C."/>
            <person name="Mehta T."/>
            <person name="Neiman D."/>
            <person name="Pearson M."/>
            <person name="Roberts A."/>
            <person name="Saif S."/>
            <person name="Shea T."/>
            <person name="Shenoy N."/>
            <person name="Sisk P."/>
            <person name="Stolte C."/>
            <person name="Sykes S."/>
            <person name="White J."/>
            <person name="Yandava C."/>
            <person name="Burger G."/>
            <person name="Gray M.W."/>
            <person name="Holland P.W.H."/>
            <person name="King N."/>
            <person name="Lang F.B.F."/>
            <person name="Roger A.J."/>
            <person name="Ruiz-Trillo I."/>
            <person name="Haas B."/>
            <person name="Nusbaum C."/>
            <person name="Birren B."/>
        </authorList>
    </citation>
    <scope>NUCLEOTIDE SEQUENCE [LARGE SCALE GENOMIC DNA]</scope>
    <source>
        <strain evidence="2 3">JP610</strain>
    </source>
</reference>
<feature type="region of interest" description="Disordered" evidence="1">
    <location>
        <begin position="507"/>
        <end position="528"/>
    </location>
</feature>
<dbReference type="Proteomes" id="UP000054560">
    <property type="component" value="Unassembled WGS sequence"/>
</dbReference>
<proteinExistence type="predicted"/>
<protein>
    <submittedName>
        <fullName evidence="2">Uncharacterized protein</fullName>
    </submittedName>
</protein>
<dbReference type="AlphaFoldDB" id="A0A0L0GA35"/>
<feature type="region of interest" description="Disordered" evidence="1">
    <location>
        <begin position="431"/>
        <end position="465"/>
    </location>
</feature>
<accession>A0A0L0GA35</accession>
<gene>
    <name evidence="2" type="ORF">SARC_02081</name>
</gene>
<feature type="compositionally biased region" description="Basic and acidic residues" evidence="1">
    <location>
        <begin position="453"/>
        <end position="465"/>
    </location>
</feature>
<keyword evidence="3" id="KW-1185">Reference proteome</keyword>
<organism evidence="2 3">
    <name type="scientific">Sphaeroforma arctica JP610</name>
    <dbReference type="NCBI Taxonomy" id="667725"/>
    <lineage>
        <taxon>Eukaryota</taxon>
        <taxon>Ichthyosporea</taxon>
        <taxon>Ichthyophonida</taxon>
        <taxon>Sphaeroforma</taxon>
    </lineage>
</organism>
<feature type="compositionally biased region" description="Polar residues" evidence="1">
    <location>
        <begin position="510"/>
        <end position="524"/>
    </location>
</feature>
<name>A0A0L0GA35_9EUKA</name>
<dbReference type="GeneID" id="25902585"/>